<dbReference type="Pfam" id="PF07690">
    <property type="entry name" value="MFS_1"/>
    <property type="match status" value="1"/>
</dbReference>
<evidence type="ECO:0000256" key="1">
    <source>
        <dbReference type="ARBA" id="ARBA00004651"/>
    </source>
</evidence>
<dbReference type="Gene3D" id="1.20.1250.20">
    <property type="entry name" value="MFS general substrate transporter like domains"/>
    <property type="match status" value="1"/>
</dbReference>
<dbReference type="PANTHER" id="PTHR23513:SF11">
    <property type="entry name" value="STAPHYLOFERRIN A TRANSPORTER"/>
    <property type="match status" value="1"/>
</dbReference>
<dbReference type="InterPro" id="IPR011701">
    <property type="entry name" value="MFS"/>
</dbReference>
<dbReference type="SUPFAM" id="SSF103473">
    <property type="entry name" value="MFS general substrate transporter"/>
    <property type="match status" value="1"/>
</dbReference>
<comment type="caution">
    <text evidence="8">The sequence shown here is derived from an EMBL/GenBank/DDBJ whole genome shotgun (WGS) entry which is preliminary data.</text>
</comment>
<evidence type="ECO:0000256" key="6">
    <source>
        <dbReference type="SAM" id="Phobius"/>
    </source>
</evidence>
<feature type="transmembrane region" description="Helical" evidence="6">
    <location>
        <begin position="344"/>
        <end position="363"/>
    </location>
</feature>
<feature type="transmembrane region" description="Helical" evidence="6">
    <location>
        <begin position="256"/>
        <end position="276"/>
    </location>
</feature>
<evidence type="ECO:0000313" key="9">
    <source>
        <dbReference type="Proteomes" id="UP001554567"/>
    </source>
</evidence>
<feature type="transmembrane region" description="Helical" evidence="6">
    <location>
        <begin position="212"/>
        <end position="236"/>
    </location>
</feature>
<evidence type="ECO:0000259" key="7">
    <source>
        <dbReference type="PROSITE" id="PS50850"/>
    </source>
</evidence>
<feature type="transmembrane region" description="Helical" evidence="6">
    <location>
        <begin position="46"/>
        <end position="67"/>
    </location>
</feature>
<dbReference type="InterPro" id="IPR020846">
    <property type="entry name" value="MFS_dom"/>
</dbReference>
<name>A0ABV3N035_9GAMM</name>
<evidence type="ECO:0000313" key="8">
    <source>
        <dbReference type="EMBL" id="MEW5289174.1"/>
    </source>
</evidence>
<dbReference type="PANTHER" id="PTHR23513">
    <property type="entry name" value="INTEGRAL MEMBRANE EFFLUX PROTEIN-RELATED"/>
    <property type="match status" value="1"/>
</dbReference>
<evidence type="ECO:0000256" key="2">
    <source>
        <dbReference type="ARBA" id="ARBA00022475"/>
    </source>
</evidence>
<dbReference type="RefSeq" id="WP_367167187.1">
    <property type="nucleotide sequence ID" value="NZ_JBFKZN010000004.1"/>
</dbReference>
<keyword evidence="2" id="KW-1003">Cell membrane</keyword>
<comment type="subcellular location">
    <subcellularLocation>
        <location evidence="1">Cell membrane</location>
        <topology evidence="1">Multi-pass membrane protein</topology>
    </subcellularLocation>
</comment>
<reference evidence="8 9" key="1">
    <citation type="submission" date="2024-07" db="EMBL/GenBank/DDBJ databases">
        <authorList>
            <person name="Dulla G.F.J."/>
            <person name="Delorm J.G."/>
        </authorList>
    </citation>
    <scope>NUCLEOTIDE SEQUENCE [LARGE SCALE GENOMIC DNA]</scope>
    <source>
        <strain evidence="8 9">JGD 233</strain>
    </source>
</reference>
<keyword evidence="4 6" id="KW-1133">Transmembrane helix</keyword>
<feature type="transmembrane region" description="Helical" evidence="6">
    <location>
        <begin position="375"/>
        <end position="399"/>
    </location>
</feature>
<evidence type="ECO:0000256" key="4">
    <source>
        <dbReference type="ARBA" id="ARBA00022989"/>
    </source>
</evidence>
<feature type="transmembrane region" description="Helical" evidence="6">
    <location>
        <begin position="20"/>
        <end position="40"/>
    </location>
</feature>
<feature type="transmembrane region" description="Helical" evidence="6">
    <location>
        <begin position="105"/>
        <end position="132"/>
    </location>
</feature>
<feature type="transmembrane region" description="Helical" evidence="6">
    <location>
        <begin position="171"/>
        <end position="191"/>
    </location>
</feature>
<feature type="transmembrane region" description="Helical" evidence="6">
    <location>
        <begin position="79"/>
        <end position="99"/>
    </location>
</feature>
<keyword evidence="9" id="KW-1185">Reference proteome</keyword>
<dbReference type="PROSITE" id="PS50850">
    <property type="entry name" value="MFS"/>
    <property type="match status" value="1"/>
</dbReference>
<feature type="transmembrane region" description="Helical" evidence="6">
    <location>
        <begin position="144"/>
        <end position="165"/>
    </location>
</feature>
<evidence type="ECO:0000256" key="5">
    <source>
        <dbReference type="ARBA" id="ARBA00023136"/>
    </source>
</evidence>
<keyword evidence="5 6" id="KW-0472">Membrane</keyword>
<feature type="transmembrane region" description="Helical" evidence="6">
    <location>
        <begin position="313"/>
        <end position="332"/>
    </location>
</feature>
<feature type="transmembrane region" description="Helical" evidence="6">
    <location>
        <begin position="288"/>
        <end position="307"/>
    </location>
</feature>
<dbReference type="Proteomes" id="UP001554567">
    <property type="component" value="Unassembled WGS sequence"/>
</dbReference>
<dbReference type="InterPro" id="IPR036259">
    <property type="entry name" value="MFS_trans_sf"/>
</dbReference>
<keyword evidence="3 6" id="KW-0812">Transmembrane</keyword>
<organism evidence="8 9">
    <name type="scientific">Erwinia papayae</name>
    <dbReference type="NCBI Taxonomy" id="206499"/>
    <lineage>
        <taxon>Bacteria</taxon>
        <taxon>Pseudomonadati</taxon>
        <taxon>Pseudomonadota</taxon>
        <taxon>Gammaproteobacteria</taxon>
        <taxon>Enterobacterales</taxon>
        <taxon>Erwiniaceae</taxon>
        <taxon>Erwinia</taxon>
    </lineage>
</organism>
<proteinExistence type="predicted"/>
<feature type="domain" description="Major facilitator superfamily (MFS) profile" evidence="7">
    <location>
        <begin position="13"/>
        <end position="407"/>
    </location>
</feature>
<dbReference type="EMBL" id="JBFKZN010000004">
    <property type="protein sequence ID" value="MEW5289174.1"/>
    <property type="molecule type" value="Genomic_DNA"/>
</dbReference>
<gene>
    <name evidence="8" type="ORF">ABW286_08255</name>
</gene>
<sequence>MSASRQHLFSYAAFRHLFFARLLTVTGNGIAPIALAFAVLDMGGNAGDLGIVVASRSLINVLFLLPGGVLADRYSRTRLLFSASVIAALSQGLCAWLVLEHVATIGELIILGMINGAAAGMALPASGAMVPLTVPGQKLRQANAFIQLGIYVGTITGASLGGMLIGAVGPGWGLAVDALGFAAATPLWLLIRVGKQRVATLQRNMLYELREGWKTFIAHTWVWSVVAQFAVVNVAFSGIVMVLGPVIADASFGRTVWGIMVAAQSGGLIAGSCLALRWRPRRDMQAGVMLIALCALPMLLLSIPASSFLLCGAFFLAGVGFGQFGVVWAHYLQTRIPADKLARICAWDAMGSFIAIPLGELAAGPLALQLGNKTVLVISAVAVLVATLATSLVPAIRLLTREGEAKS</sequence>
<evidence type="ECO:0000256" key="3">
    <source>
        <dbReference type="ARBA" id="ARBA00022692"/>
    </source>
</evidence>
<dbReference type="CDD" id="cd06173">
    <property type="entry name" value="MFS_MefA_like"/>
    <property type="match status" value="1"/>
</dbReference>
<protein>
    <submittedName>
        <fullName evidence="8">MFS transporter</fullName>
    </submittedName>
</protein>
<accession>A0ABV3N035</accession>